<feature type="binding site" evidence="4">
    <location>
        <position position="118"/>
    </location>
    <ligand>
        <name>substrate</name>
    </ligand>
</feature>
<sequence>MPEREKHQYLLKLQFLGFRYSGWQQQPGERTIEGMLRKTLRFVLPGRKVGLLGAGRTDARVSATDFAVQLNLPGPALASLEEVRVALDANLPPDIVVRSLQEVPEGFNAIRDATYKVYRYYFTFGEKPHPFCAPLLGYFPDSLDIGAMKQAALAFVGRHDFSAFITRPSAATLTHREVSAARIERNNDLTASFFPEDSYFFQVEGQGFGRYQVRNMMAALVALGRGVLTIGELVKSLQTGTPSGIAEIAPSSGLQLLETRFSGTVLNPV</sequence>
<dbReference type="InterPro" id="IPR020103">
    <property type="entry name" value="PsdUridine_synth_cat_dom_sf"/>
</dbReference>
<feature type="active site" description="Nucleophile" evidence="4">
    <location>
        <position position="58"/>
    </location>
</feature>
<keyword evidence="8" id="KW-1185">Reference proteome</keyword>
<dbReference type="SUPFAM" id="SSF55120">
    <property type="entry name" value="Pseudouridine synthase"/>
    <property type="match status" value="1"/>
</dbReference>
<dbReference type="PANTHER" id="PTHR11142">
    <property type="entry name" value="PSEUDOURIDYLATE SYNTHASE"/>
    <property type="match status" value="1"/>
</dbReference>
<dbReference type="EMBL" id="JAMXIB010000001">
    <property type="protein sequence ID" value="MCO5723557.1"/>
    <property type="molecule type" value="Genomic_DNA"/>
</dbReference>
<dbReference type="EC" id="5.4.99.12" evidence="4"/>
<organism evidence="7 8">
    <name type="scientific">Robiginitalea marina</name>
    <dbReference type="NCBI Taxonomy" id="2954105"/>
    <lineage>
        <taxon>Bacteria</taxon>
        <taxon>Pseudomonadati</taxon>
        <taxon>Bacteroidota</taxon>
        <taxon>Flavobacteriia</taxon>
        <taxon>Flavobacteriales</taxon>
        <taxon>Flavobacteriaceae</taxon>
        <taxon>Robiginitalea</taxon>
    </lineage>
</organism>
<dbReference type="Gene3D" id="3.30.70.580">
    <property type="entry name" value="Pseudouridine synthase I, catalytic domain, N-terminal subdomain"/>
    <property type="match status" value="1"/>
</dbReference>
<dbReference type="Gene3D" id="3.30.70.660">
    <property type="entry name" value="Pseudouridine synthase I, catalytic domain, C-terminal subdomain"/>
    <property type="match status" value="1"/>
</dbReference>
<reference evidence="7 8" key="1">
    <citation type="submission" date="2022-06" db="EMBL/GenBank/DDBJ databases">
        <authorList>
            <person name="Xuan X."/>
        </authorList>
    </citation>
    <scope>NUCLEOTIDE SEQUENCE [LARGE SCALE GENOMIC DNA]</scope>
    <source>
        <strain evidence="7 8">2V75</strain>
    </source>
</reference>
<dbReference type="PIRSF" id="PIRSF001430">
    <property type="entry name" value="tRNA_psdUrid_synth"/>
    <property type="match status" value="1"/>
</dbReference>
<dbReference type="RefSeq" id="WP_252739930.1">
    <property type="nucleotide sequence ID" value="NZ_JAMXIB010000001.1"/>
</dbReference>
<proteinExistence type="inferred from homology"/>
<keyword evidence="3 4" id="KW-0413">Isomerase</keyword>
<evidence type="ECO:0000259" key="6">
    <source>
        <dbReference type="Pfam" id="PF01416"/>
    </source>
</evidence>
<comment type="function">
    <text evidence="4">Formation of pseudouridine at positions 38, 39 and 40 in the anticodon stem and loop of transfer RNAs.</text>
</comment>
<dbReference type="Proteomes" id="UP001206312">
    <property type="component" value="Unassembled WGS sequence"/>
</dbReference>
<evidence type="ECO:0000256" key="4">
    <source>
        <dbReference type="HAMAP-Rule" id="MF_00171"/>
    </source>
</evidence>
<evidence type="ECO:0000313" key="8">
    <source>
        <dbReference type="Proteomes" id="UP001206312"/>
    </source>
</evidence>
<gene>
    <name evidence="4" type="primary">truA</name>
    <name evidence="7" type="ORF">NG653_01730</name>
</gene>
<comment type="caution">
    <text evidence="7">The sequence shown here is derived from an EMBL/GenBank/DDBJ whole genome shotgun (WGS) entry which is preliminary data.</text>
</comment>
<accession>A0ABT1AUC0</accession>
<evidence type="ECO:0000256" key="2">
    <source>
        <dbReference type="ARBA" id="ARBA00022694"/>
    </source>
</evidence>
<dbReference type="InterPro" id="IPR020094">
    <property type="entry name" value="TruA/RsuA/RluB/E/F_N"/>
</dbReference>
<comment type="subunit">
    <text evidence="4">Homodimer.</text>
</comment>
<dbReference type="InterPro" id="IPR020095">
    <property type="entry name" value="PsdUridine_synth_TruA_C"/>
</dbReference>
<comment type="caution">
    <text evidence="4">Lacks conserved residue(s) required for the propagation of feature annotation.</text>
</comment>
<evidence type="ECO:0000256" key="1">
    <source>
        <dbReference type="ARBA" id="ARBA00009375"/>
    </source>
</evidence>
<evidence type="ECO:0000256" key="5">
    <source>
        <dbReference type="RuleBase" id="RU003792"/>
    </source>
</evidence>
<feature type="domain" description="Pseudouridine synthase I TruA alpha/beta" evidence="6">
    <location>
        <begin position="151"/>
        <end position="261"/>
    </location>
</feature>
<dbReference type="Pfam" id="PF01416">
    <property type="entry name" value="PseudoU_synth_1"/>
    <property type="match status" value="1"/>
</dbReference>
<comment type="catalytic activity">
    <reaction evidence="4 5">
        <text>uridine(38/39/40) in tRNA = pseudouridine(38/39/40) in tRNA</text>
        <dbReference type="Rhea" id="RHEA:22376"/>
        <dbReference type="Rhea" id="RHEA-COMP:10085"/>
        <dbReference type="Rhea" id="RHEA-COMP:10087"/>
        <dbReference type="ChEBI" id="CHEBI:65314"/>
        <dbReference type="ChEBI" id="CHEBI:65315"/>
        <dbReference type="EC" id="5.4.99.12"/>
    </reaction>
</comment>
<dbReference type="InterPro" id="IPR020097">
    <property type="entry name" value="PsdUridine_synth_TruA_a/b_dom"/>
</dbReference>
<dbReference type="InterPro" id="IPR001406">
    <property type="entry name" value="PsdUridine_synth_TruA"/>
</dbReference>
<dbReference type="HAMAP" id="MF_00171">
    <property type="entry name" value="TruA"/>
    <property type="match status" value="1"/>
</dbReference>
<name>A0ABT1AUC0_9FLAO</name>
<protein>
    <recommendedName>
        <fullName evidence="4">tRNA pseudouridine synthase A</fullName>
        <ecNumber evidence="4">5.4.99.12</ecNumber>
    </recommendedName>
    <alternativeName>
        <fullName evidence="4">tRNA pseudouridine(38-40) synthase</fullName>
    </alternativeName>
    <alternativeName>
        <fullName evidence="4">tRNA pseudouridylate synthase I</fullName>
    </alternativeName>
    <alternativeName>
        <fullName evidence="4">tRNA-uridine isomerase I</fullName>
    </alternativeName>
</protein>
<evidence type="ECO:0000256" key="3">
    <source>
        <dbReference type="ARBA" id="ARBA00023235"/>
    </source>
</evidence>
<keyword evidence="2 4" id="KW-0819">tRNA processing</keyword>
<evidence type="ECO:0000313" key="7">
    <source>
        <dbReference type="EMBL" id="MCO5723557.1"/>
    </source>
</evidence>
<dbReference type="PANTHER" id="PTHR11142:SF0">
    <property type="entry name" value="TRNA PSEUDOURIDINE SYNTHASE-LIKE 1"/>
    <property type="match status" value="1"/>
</dbReference>
<comment type="similarity">
    <text evidence="1 4 5">Belongs to the tRNA pseudouridine synthase TruA family.</text>
</comment>